<dbReference type="PIR" id="S01410">
    <property type="entry name" value="S01410"/>
</dbReference>
<accession>Q09185</accession>
<organism evidence="1">
    <name type="scientific">Schizosaccharomyces pombe</name>
    <name type="common">Fission yeast</name>
    <dbReference type="NCBI Taxonomy" id="4896"/>
    <lineage>
        <taxon>Eukaryota</taxon>
        <taxon>Fungi</taxon>
        <taxon>Dikarya</taxon>
        <taxon>Ascomycota</taxon>
        <taxon>Taphrinomycotina</taxon>
        <taxon>Schizosaccharomycetes</taxon>
        <taxon>Schizosaccharomycetales</taxon>
        <taxon>Schizosaccharomycetaceae</taxon>
        <taxon>Schizosaccharomyces</taxon>
    </lineage>
</organism>
<dbReference type="AlphaFoldDB" id="Q09185"/>
<reference evidence="1" key="1">
    <citation type="journal article" date="1988" name="Nucleic Acids Res.">
        <title>Construction of an expression vector for the fission yeast Schizosaccharomyces pombe.</title>
        <authorList>
            <person name="Kudla B."/>
            <person name="Persuy M.A."/>
            <person name="Gaillardin C."/>
        </authorList>
    </citation>
    <scope>NUCLEOTIDE SEQUENCE</scope>
</reference>
<protein>
    <submittedName>
        <fullName evidence="1">54/1 gene</fullName>
    </submittedName>
</protein>
<name>Q09185_SCHPM</name>
<dbReference type="EMBL" id="X07027">
    <property type="protein sequence ID" value="CAA30076.1"/>
    <property type="molecule type" value="Genomic_DNA"/>
</dbReference>
<dbReference type="HOGENOM" id="CLU_2575233_0_0_1"/>
<dbReference type="VEuPathDB" id="FungiDB:SPCC16C4.21"/>
<proteinExistence type="predicted"/>
<evidence type="ECO:0000313" key="1">
    <source>
        <dbReference type="EMBL" id="CAA30076.1"/>
    </source>
</evidence>
<sequence>MQLYPANVKGLRYSECCILTANPSVQHFVVRGGAGVPLTYSVSTLHAELTDHLYLPTTKKTVAVGKKTLFVVQKKSFKPET</sequence>